<reference evidence="10" key="1">
    <citation type="journal article" date="2013" name="BMC Genomics">
        <title>Unscrambling butterfly oogenesis.</title>
        <authorList>
            <person name="Carter J.M."/>
            <person name="Baker S.C."/>
            <person name="Pink R."/>
            <person name="Carter D.R."/>
            <person name="Collins A."/>
            <person name="Tomlin J."/>
            <person name="Gibbs M."/>
            <person name="Breuker C.J."/>
        </authorList>
    </citation>
    <scope>NUCLEOTIDE SEQUENCE</scope>
    <source>
        <tissue evidence="10">Ovary</tissue>
    </source>
</reference>
<proteinExistence type="predicted"/>
<evidence type="ECO:0000256" key="6">
    <source>
        <dbReference type="ARBA" id="ARBA00023328"/>
    </source>
</evidence>
<sequence length="599" mass="67744">MPNNQPFQVYQSPQPTQNNYRNSVQDTNMVQNTYSDSQVKQETPDISMKSQDRSETANNSTNAQSKNSALHKSPNSSVLRTVRHEQPNVKVSQKSPDIGFSNQFLNFISNRNEPKDNANTPKFTNSPSISQKMHKNLYVSSPEQAQVPPSSGLSDTDSKDGMTAQTATPIQSAKISHSVEKHKDISKRQLDFDHRAEIQSEDSRDSVSKDSRISSIYSRQSDFQSDGYGMDVDSENSMESNFKCSRSISVIETSDIPRPADIEFPKVIDPFNKKILASLLEYVKFPNKTHEDGYMEVRSIPKIQTASVMHVGHSKFSIEKQLGKGNYGAVFLSLDLNSNKAVAVKYQKPSRPWEFYICQEIKARIKDPFMLPGYMDITTAFLGDNASLFVSEYSKYGSLLDVANKVKVATSKCINEFIVILLTSEMLSIVHYLHKAQIIHADIKPDNFLLMKIPTQEWRTPSLQLIDLGCAIDMSLFPEGTTFRELIATEGFTCTEMKEGKPWTYQTDLYCLAGTIYVILMGNYMKVANRLGQWSIDKKFPRYMKNTLWDKIFTTLLNVPDCNNLPDLLDLKSEVDSVLNQMDSLSSQLRNFANVLKSR</sequence>
<dbReference type="InterPro" id="IPR000719">
    <property type="entry name" value="Prot_kinase_dom"/>
</dbReference>
<feature type="compositionally biased region" description="Polar residues" evidence="8">
    <location>
        <begin position="1"/>
        <end position="41"/>
    </location>
</feature>
<accession>S4PVI2</accession>
<keyword evidence="2" id="KW-0158">Chromosome</keyword>
<dbReference type="GO" id="GO:0007094">
    <property type="term" value="P:mitotic spindle assembly checkpoint signaling"/>
    <property type="evidence" value="ECO:0007669"/>
    <property type="project" value="InterPro"/>
</dbReference>
<feature type="compositionally biased region" description="Polar residues" evidence="8">
    <location>
        <begin position="163"/>
        <end position="175"/>
    </location>
</feature>
<dbReference type="GO" id="GO:0032991">
    <property type="term" value="C:protein-containing complex"/>
    <property type="evidence" value="ECO:0007669"/>
    <property type="project" value="UniProtKB-ARBA"/>
</dbReference>
<evidence type="ECO:0000313" key="10">
    <source>
        <dbReference type="EMBL" id="JAA84067.1"/>
    </source>
</evidence>
<protein>
    <submittedName>
        <fullName evidence="10">Mitotic checkpoint serine/threonine-protein kinase BUB1</fullName>
    </submittedName>
</protein>
<comment type="subcellular location">
    <subcellularLocation>
        <location evidence="1">Chromosome</location>
        <location evidence="1">Centromere</location>
        <location evidence="1">Kinetochore</location>
    </subcellularLocation>
</comment>
<evidence type="ECO:0000259" key="9">
    <source>
        <dbReference type="PROSITE" id="PS50011"/>
    </source>
</evidence>
<evidence type="ECO:0000256" key="2">
    <source>
        <dbReference type="ARBA" id="ARBA00022454"/>
    </source>
</evidence>
<dbReference type="AlphaFoldDB" id="S4PVI2"/>
<dbReference type="GO" id="GO:0051754">
    <property type="term" value="P:meiotic sister chromatid cohesion, centromeric"/>
    <property type="evidence" value="ECO:0007669"/>
    <property type="project" value="TreeGrafter"/>
</dbReference>
<feature type="domain" description="Protein kinase" evidence="9">
    <location>
        <begin position="316"/>
        <end position="599"/>
    </location>
</feature>
<dbReference type="PROSITE" id="PS00108">
    <property type="entry name" value="PROTEIN_KINASE_ST"/>
    <property type="match status" value="1"/>
</dbReference>
<dbReference type="PANTHER" id="PTHR14030">
    <property type="entry name" value="MITOTIC CHECKPOINT SERINE/THREONINE-PROTEIN KINASE BUB1"/>
    <property type="match status" value="1"/>
</dbReference>
<keyword evidence="6" id="KW-0137">Centromere</keyword>
<dbReference type="PANTHER" id="PTHR14030:SF4">
    <property type="entry name" value="BUB1 KINASE, ISOFORM A-RELATED"/>
    <property type="match status" value="1"/>
</dbReference>
<dbReference type="GO" id="GO:0004672">
    <property type="term" value="F:protein kinase activity"/>
    <property type="evidence" value="ECO:0007669"/>
    <property type="project" value="InterPro"/>
</dbReference>
<evidence type="ECO:0000256" key="3">
    <source>
        <dbReference type="ARBA" id="ARBA00022741"/>
    </source>
</evidence>
<dbReference type="InterPro" id="IPR011009">
    <property type="entry name" value="Kinase-like_dom_sf"/>
</dbReference>
<evidence type="ECO:0000256" key="4">
    <source>
        <dbReference type="ARBA" id="ARBA00022838"/>
    </source>
</evidence>
<dbReference type="Pfam" id="PF00069">
    <property type="entry name" value="Pkinase"/>
    <property type="match status" value="1"/>
</dbReference>
<keyword evidence="10" id="KW-0418">Kinase</keyword>
<feature type="binding site" evidence="7">
    <location>
        <position position="345"/>
    </location>
    <ligand>
        <name>ATP</name>
        <dbReference type="ChEBI" id="CHEBI:30616"/>
    </ligand>
</feature>
<evidence type="ECO:0000256" key="1">
    <source>
        <dbReference type="ARBA" id="ARBA00004629"/>
    </source>
</evidence>
<dbReference type="SMART" id="SM00220">
    <property type="entry name" value="S_TKc"/>
    <property type="match status" value="1"/>
</dbReference>
<dbReference type="PROSITE" id="PS00107">
    <property type="entry name" value="PROTEIN_KINASE_ATP"/>
    <property type="match status" value="1"/>
</dbReference>
<dbReference type="InterPro" id="IPR015661">
    <property type="entry name" value="Bub1/Mad3"/>
</dbReference>
<dbReference type="GO" id="GO:0000776">
    <property type="term" value="C:kinetochore"/>
    <property type="evidence" value="ECO:0007669"/>
    <property type="project" value="UniProtKB-KW"/>
</dbReference>
<dbReference type="GO" id="GO:0005524">
    <property type="term" value="F:ATP binding"/>
    <property type="evidence" value="ECO:0007669"/>
    <property type="project" value="UniProtKB-UniRule"/>
</dbReference>
<feature type="compositionally biased region" description="Polar residues" evidence="8">
    <location>
        <begin position="141"/>
        <end position="155"/>
    </location>
</feature>
<reference evidence="10" key="2">
    <citation type="submission" date="2013-05" db="EMBL/GenBank/DDBJ databases">
        <authorList>
            <person name="Carter J.-M."/>
            <person name="Baker S.C."/>
            <person name="Pink R."/>
            <person name="Carter D.R.F."/>
            <person name="Collins A."/>
            <person name="Tomlin J."/>
            <person name="Gibbs M."/>
            <person name="Breuker C.J."/>
        </authorList>
    </citation>
    <scope>NUCLEOTIDE SEQUENCE</scope>
    <source>
        <tissue evidence="10">Ovary</tissue>
    </source>
</reference>
<dbReference type="EMBL" id="GAIX01008493">
    <property type="protein sequence ID" value="JAA84067.1"/>
    <property type="molecule type" value="Transcribed_RNA"/>
</dbReference>
<dbReference type="GO" id="GO:0005634">
    <property type="term" value="C:nucleus"/>
    <property type="evidence" value="ECO:0007669"/>
    <property type="project" value="TreeGrafter"/>
</dbReference>
<keyword evidence="5 7" id="KW-0067">ATP-binding</keyword>
<feature type="region of interest" description="Disordered" evidence="8">
    <location>
        <begin position="141"/>
        <end position="213"/>
    </location>
</feature>
<feature type="compositionally biased region" description="Basic and acidic residues" evidence="8">
    <location>
        <begin position="177"/>
        <end position="212"/>
    </location>
</feature>
<dbReference type="SUPFAM" id="SSF56112">
    <property type="entry name" value="Protein kinase-like (PK-like)"/>
    <property type="match status" value="1"/>
</dbReference>
<dbReference type="PROSITE" id="PS50011">
    <property type="entry name" value="PROTEIN_KINASE_DOM"/>
    <property type="match status" value="1"/>
</dbReference>
<dbReference type="InterPro" id="IPR017441">
    <property type="entry name" value="Protein_kinase_ATP_BS"/>
</dbReference>
<dbReference type="CDD" id="cd13981">
    <property type="entry name" value="STKc_Bub1_BubR1"/>
    <property type="match status" value="1"/>
</dbReference>
<keyword evidence="3 7" id="KW-0547">Nucleotide-binding</keyword>
<dbReference type="InterPro" id="IPR008271">
    <property type="entry name" value="Ser/Thr_kinase_AS"/>
</dbReference>
<feature type="compositionally biased region" description="Polar residues" evidence="8">
    <location>
        <begin position="56"/>
        <end position="78"/>
    </location>
</feature>
<name>S4PVI2_9NEOP</name>
<keyword evidence="4" id="KW-0995">Kinetochore</keyword>
<evidence type="ECO:0000256" key="5">
    <source>
        <dbReference type="ARBA" id="ARBA00022840"/>
    </source>
</evidence>
<evidence type="ECO:0000256" key="7">
    <source>
        <dbReference type="PROSITE-ProRule" id="PRU10141"/>
    </source>
</evidence>
<feature type="region of interest" description="Disordered" evidence="8">
    <location>
        <begin position="1"/>
        <end position="78"/>
    </location>
</feature>
<organism evidence="10">
    <name type="scientific">Pararge aegeria</name>
    <name type="common">speckled wood butterfly</name>
    <dbReference type="NCBI Taxonomy" id="116150"/>
    <lineage>
        <taxon>Eukaryota</taxon>
        <taxon>Metazoa</taxon>
        <taxon>Ecdysozoa</taxon>
        <taxon>Arthropoda</taxon>
        <taxon>Hexapoda</taxon>
        <taxon>Insecta</taxon>
        <taxon>Pterygota</taxon>
        <taxon>Neoptera</taxon>
        <taxon>Endopterygota</taxon>
        <taxon>Lepidoptera</taxon>
        <taxon>Glossata</taxon>
        <taxon>Ditrysia</taxon>
        <taxon>Papilionoidea</taxon>
        <taxon>Nymphalidae</taxon>
        <taxon>Satyrinae</taxon>
        <taxon>Satyrini</taxon>
        <taxon>Parargina</taxon>
        <taxon>Pararge</taxon>
    </lineage>
</organism>
<keyword evidence="10" id="KW-0808">Transferase</keyword>
<evidence type="ECO:0000256" key="8">
    <source>
        <dbReference type="SAM" id="MobiDB-lite"/>
    </source>
</evidence>
<dbReference type="Gene3D" id="1.10.510.10">
    <property type="entry name" value="Transferase(Phosphotransferase) domain 1"/>
    <property type="match status" value="1"/>
</dbReference>